<dbReference type="Pfam" id="PF05130">
    <property type="entry name" value="FlgN"/>
    <property type="match status" value="1"/>
</dbReference>
<dbReference type="AlphaFoldDB" id="A0A3N0CC68"/>
<dbReference type="Gene3D" id="1.20.58.300">
    <property type="entry name" value="FlgN-like"/>
    <property type="match status" value="1"/>
</dbReference>
<keyword evidence="1" id="KW-0282">Flagellum</keyword>
<keyword evidence="2" id="KW-1185">Reference proteome</keyword>
<dbReference type="RefSeq" id="WP_123228758.1">
    <property type="nucleotide sequence ID" value="NZ_RJSE01000008.1"/>
</dbReference>
<name>A0A3N0CC68_9ACTN</name>
<evidence type="ECO:0000313" key="1">
    <source>
        <dbReference type="EMBL" id="RNL61042.1"/>
    </source>
</evidence>
<protein>
    <submittedName>
        <fullName evidence="1">Flagellar protein FlgN</fullName>
    </submittedName>
</protein>
<accession>A0A3N0CC68</accession>
<dbReference type="OrthoDB" id="3268384at2"/>
<dbReference type="InterPro" id="IPR007809">
    <property type="entry name" value="FlgN-like"/>
</dbReference>
<comment type="caution">
    <text evidence="1">The sequence shown here is derived from an EMBL/GenBank/DDBJ whole genome shotgun (WGS) entry which is preliminary data.</text>
</comment>
<keyword evidence="1" id="KW-0966">Cell projection</keyword>
<proteinExistence type="predicted"/>
<gene>
    <name evidence="1" type="ORF">EFK50_16795</name>
</gene>
<sequence>MEKLSQILWRERELLDTLLFKLEIEQLVLASGRTRWLMRAAREVESVLGTIRETEILRAVAADTVAASVGLAHNPSLRVLAEAVDEPWQSIFADHHEAFVTLTREIGALAETNRDLITAGYRSARETLLSLDGGPEGYGADGAAVTVTDHRQRLVDWSL</sequence>
<dbReference type="GO" id="GO:0044780">
    <property type="term" value="P:bacterial-type flagellum assembly"/>
    <property type="evidence" value="ECO:0007669"/>
    <property type="project" value="InterPro"/>
</dbReference>
<keyword evidence="1" id="KW-0969">Cilium</keyword>
<organism evidence="1 2">
    <name type="scientific">Nocardioides marmoriginsengisoli</name>
    <dbReference type="NCBI Taxonomy" id="661483"/>
    <lineage>
        <taxon>Bacteria</taxon>
        <taxon>Bacillati</taxon>
        <taxon>Actinomycetota</taxon>
        <taxon>Actinomycetes</taxon>
        <taxon>Propionibacteriales</taxon>
        <taxon>Nocardioidaceae</taxon>
        <taxon>Nocardioides</taxon>
    </lineage>
</organism>
<dbReference type="EMBL" id="RJSE01000008">
    <property type="protein sequence ID" value="RNL61042.1"/>
    <property type="molecule type" value="Genomic_DNA"/>
</dbReference>
<reference evidence="1 2" key="1">
    <citation type="submission" date="2018-11" db="EMBL/GenBank/DDBJ databases">
        <authorList>
            <person name="Li F."/>
        </authorList>
    </citation>
    <scope>NUCLEOTIDE SEQUENCE [LARGE SCALE GENOMIC DNA]</scope>
    <source>
        <strain evidence="1 2">Gsoil 097</strain>
    </source>
</reference>
<dbReference type="Proteomes" id="UP000267128">
    <property type="component" value="Unassembled WGS sequence"/>
</dbReference>
<evidence type="ECO:0000313" key="2">
    <source>
        <dbReference type="Proteomes" id="UP000267128"/>
    </source>
</evidence>